<evidence type="ECO:0000256" key="7">
    <source>
        <dbReference type="ARBA" id="ARBA00022840"/>
    </source>
</evidence>
<dbReference type="InterPro" id="IPR027417">
    <property type="entry name" value="P-loop_NTPase"/>
</dbReference>
<gene>
    <name evidence="15" type="ORF">LK07_19710</name>
</gene>
<keyword evidence="2" id="KW-0813">Transport</keyword>
<keyword evidence="7 15" id="KW-0067">ATP-binding</keyword>
<feature type="domain" description="ABC transporter" evidence="13">
    <location>
        <begin position="351"/>
        <end position="586"/>
    </location>
</feature>
<dbReference type="InterPro" id="IPR036640">
    <property type="entry name" value="ABC1_TM_sf"/>
</dbReference>
<evidence type="ECO:0000256" key="1">
    <source>
        <dbReference type="ARBA" id="ARBA00004429"/>
    </source>
</evidence>
<dbReference type="SUPFAM" id="SSF90123">
    <property type="entry name" value="ABC transporter transmembrane region"/>
    <property type="match status" value="1"/>
</dbReference>
<feature type="compositionally biased region" description="Basic and acidic residues" evidence="11">
    <location>
        <begin position="693"/>
        <end position="704"/>
    </location>
</feature>
<dbReference type="InterPro" id="IPR003439">
    <property type="entry name" value="ABC_transporter-like_ATP-bd"/>
</dbReference>
<dbReference type="PROSITE" id="PS00211">
    <property type="entry name" value="ABC_TRANSPORTER_1"/>
    <property type="match status" value="1"/>
</dbReference>
<feature type="domain" description="ABC transmembrane type-1" evidence="14">
    <location>
        <begin position="41"/>
        <end position="317"/>
    </location>
</feature>
<dbReference type="GO" id="GO:0005886">
    <property type="term" value="C:plasma membrane"/>
    <property type="evidence" value="ECO:0007669"/>
    <property type="project" value="UniProtKB-SubCell"/>
</dbReference>
<feature type="transmembrane region" description="Helical" evidence="12">
    <location>
        <begin position="169"/>
        <end position="189"/>
    </location>
</feature>
<feature type="region of interest" description="Disordered" evidence="11">
    <location>
        <begin position="608"/>
        <end position="704"/>
    </location>
</feature>
<dbReference type="InterPro" id="IPR003593">
    <property type="entry name" value="AAA+_ATPase"/>
</dbReference>
<dbReference type="CDD" id="cd18564">
    <property type="entry name" value="ABC_6TM_exporter_like"/>
    <property type="match status" value="1"/>
</dbReference>
<keyword evidence="8 12" id="KW-1133">Transmembrane helix</keyword>
<dbReference type="PANTHER" id="PTHR43394:SF1">
    <property type="entry name" value="ATP-BINDING CASSETTE SUB-FAMILY B MEMBER 10, MITOCHONDRIAL"/>
    <property type="match status" value="1"/>
</dbReference>
<evidence type="ECO:0000256" key="12">
    <source>
        <dbReference type="SAM" id="Phobius"/>
    </source>
</evidence>
<evidence type="ECO:0000256" key="11">
    <source>
        <dbReference type="SAM" id="MobiDB-lite"/>
    </source>
</evidence>
<feature type="transmembrane region" description="Helical" evidence="12">
    <location>
        <begin position="34"/>
        <end position="56"/>
    </location>
</feature>
<dbReference type="STRING" id="1355015.LK06_018550"/>
<protein>
    <submittedName>
        <fullName evidence="15">ABC transporter ATP-binding protein</fullName>
    </submittedName>
</protein>
<keyword evidence="16" id="KW-1185">Reference proteome</keyword>
<dbReference type="SMART" id="SM00382">
    <property type="entry name" value="AAA"/>
    <property type="match status" value="1"/>
</dbReference>
<keyword evidence="6" id="KW-0547">Nucleotide-binding</keyword>
<proteinExistence type="inferred from homology"/>
<evidence type="ECO:0000256" key="2">
    <source>
        <dbReference type="ARBA" id="ARBA00022448"/>
    </source>
</evidence>
<accession>A0A221P254</accession>
<dbReference type="Pfam" id="PF00664">
    <property type="entry name" value="ABC_membrane"/>
    <property type="match status" value="1"/>
</dbReference>
<evidence type="ECO:0000313" key="16">
    <source>
        <dbReference type="Proteomes" id="UP000031501"/>
    </source>
</evidence>
<feature type="transmembrane region" description="Helical" evidence="12">
    <location>
        <begin position="76"/>
        <end position="98"/>
    </location>
</feature>
<comment type="subcellular location">
    <subcellularLocation>
        <location evidence="1">Cell inner membrane</location>
        <topology evidence="1">Multi-pass membrane protein</topology>
    </subcellularLocation>
</comment>
<comment type="similarity">
    <text evidence="10">Belongs to the ABC transporter superfamily. Siderophore-Fe(3+) uptake transporter (SIUT) (TC 3.A.1.21) family.</text>
</comment>
<dbReference type="GO" id="GO:0016887">
    <property type="term" value="F:ATP hydrolysis activity"/>
    <property type="evidence" value="ECO:0007669"/>
    <property type="project" value="InterPro"/>
</dbReference>
<feature type="compositionally biased region" description="Basic and acidic residues" evidence="11">
    <location>
        <begin position="608"/>
        <end position="618"/>
    </location>
</feature>
<evidence type="ECO:0000259" key="13">
    <source>
        <dbReference type="PROSITE" id="PS50893"/>
    </source>
</evidence>
<dbReference type="PROSITE" id="PS50893">
    <property type="entry name" value="ABC_TRANSPORTER_2"/>
    <property type="match status" value="1"/>
</dbReference>
<evidence type="ECO:0000256" key="6">
    <source>
        <dbReference type="ARBA" id="ARBA00022741"/>
    </source>
</evidence>
<keyword evidence="9 12" id="KW-0472">Membrane</keyword>
<evidence type="ECO:0000256" key="9">
    <source>
        <dbReference type="ARBA" id="ARBA00023136"/>
    </source>
</evidence>
<dbReference type="PANTHER" id="PTHR43394">
    <property type="entry name" value="ATP-DEPENDENT PERMEASE MDL1, MITOCHONDRIAL"/>
    <property type="match status" value="1"/>
</dbReference>
<dbReference type="KEGG" id="splu:LK06_018550"/>
<keyword evidence="5 12" id="KW-0812">Transmembrane</keyword>
<dbReference type="GO" id="GO:0005524">
    <property type="term" value="F:ATP binding"/>
    <property type="evidence" value="ECO:0007669"/>
    <property type="project" value="UniProtKB-KW"/>
</dbReference>
<dbReference type="Proteomes" id="UP000031501">
    <property type="component" value="Chromosome"/>
</dbReference>
<dbReference type="RefSeq" id="WP_039650746.1">
    <property type="nucleotide sequence ID" value="NZ_CP021080.1"/>
</dbReference>
<keyword evidence="4" id="KW-0997">Cell inner membrane</keyword>
<feature type="transmembrane region" description="Helical" evidence="12">
    <location>
        <begin position="141"/>
        <end position="163"/>
    </location>
</feature>
<dbReference type="SUPFAM" id="SSF52540">
    <property type="entry name" value="P-loop containing nucleoside triphosphate hydrolases"/>
    <property type="match status" value="1"/>
</dbReference>
<dbReference type="AlphaFoldDB" id="A0A221P254"/>
<evidence type="ECO:0000256" key="10">
    <source>
        <dbReference type="ARBA" id="ARBA00023455"/>
    </source>
</evidence>
<dbReference type="Gene3D" id="3.40.50.300">
    <property type="entry name" value="P-loop containing nucleotide triphosphate hydrolases"/>
    <property type="match status" value="1"/>
</dbReference>
<name>A0A221P254_9ACTN</name>
<keyword evidence="3" id="KW-1003">Cell membrane</keyword>
<organism evidence="15 16">
    <name type="scientific">Streptomyces pluripotens</name>
    <dbReference type="NCBI Taxonomy" id="1355015"/>
    <lineage>
        <taxon>Bacteria</taxon>
        <taxon>Bacillati</taxon>
        <taxon>Actinomycetota</taxon>
        <taxon>Actinomycetes</taxon>
        <taxon>Kitasatosporales</taxon>
        <taxon>Streptomycetaceae</taxon>
        <taxon>Streptomyces</taxon>
    </lineage>
</organism>
<sequence length="704" mass="76564">MGEEGEEYGYDTPSIPARTAFRRFWPLTGGLRKWLLLAWSCTVLAALAETEAVLLFGDLTDHALQGSPTAFWSPAAKWLGIAVAGALVAYVGNSLAAWATERFVMRLRAHVFDHVQQMPPHFFQRHRQGDLLSRLTSDVEAIETMVVSGLLGAASAAFSALFYAVAAFWIRWDLAAATFVLAPLFWLAARRFSSSVKDVSREGRVADGAITSVVEESLGNIVLTQAYDRRGAERRRLQEEANAWLRASVRSARLNEAYEQLVQVIETVCVLAVIGIGAWEISTGRMTLGQLLAFAAFLGYLYPPVRGLAQLGLTVTAATAGAERLIEILDVRPSVTDPRRATETGRPDGTVQVRDVSFRYPGAAGAALEGLSFTARPGELVIITGPSGAGKSTVSKLLLRFYDPDAGDILLDGVPLRDFPLARLREYVTLLPQETLVLHDTIRANIACGRPGASDQAVEEAAKAADAHDFILRLPHGYDTAIAPGSARLSGGQLQRLAIARAILRDAPVLVLDEPTTGLDAMAARRVVRPLRRLMAGRATIMITHDLNLAPDADRIIVVDRGRIVETGRHEELLARGGAYARLHRSQNNAVMDTGELRMPLWEEVRAREHTPGSRHPDGQPAQPAQPTWSAPGPRPVCRSETASPPEAAPWPDAASWPEAATWPRPRPAFQPRPELASEAHHRVPTTLPDGRPLFRDEDPRGGG</sequence>
<dbReference type="InterPro" id="IPR039421">
    <property type="entry name" value="Type_1_exporter"/>
</dbReference>
<dbReference type="GO" id="GO:0015421">
    <property type="term" value="F:ABC-type oligopeptide transporter activity"/>
    <property type="evidence" value="ECO:0007669"/>
    <property type="project" value="TreeGrafter"/>
</dbReference>
<dbReference type="EMBL" id="CP022433">
    <property type="protein sequence ID" value="ASN25865.1"/>
    <property type="molecule type" value="Genomic_DNA"/>
</dbReference>
<evidence type="ECO:0000256" key="8">
    <source>
        <dbReference type="ARBA" id="ARBA00022989"/>
    </source>
</evidence>
<dbReference type="InterPro" id="IPR017871">
    <property type="entry name" value="ABC_transporter-like_CS"/>
</dbReference>
<evidence type="ECO:0000256" key="4">
    <source>
        <dbReference type="ARBA" id="ARBA00022519"/>
    </source>
</evidence>
<reference evidence="15 16" key="1">
    <citation type="submission" date="2017-07" db="EMBL/GenBank/DDBJ databases">
        <title>Genome sequence of Streptomyces pluripotens MUSC 137T.</title>
        <authorList>
            <person name="Ser H.-L."/>
            <person name="Lee L.-H."/>
        </authorList>
    </citation>
    <scope>NUCLEOTIDE SEQUENCE [LARGE SCALE GENOMIC DNA]</scope>
    <source>
        <strain evidence="15 16">MUSC 137</strain>
    </source>
</reference>
<dbReference type="Pfam" id="PF00005">
    <property type="entry name" value="ABC_tran"/>
    <property type="match status" value="1"/>
</dbReference>
<dbReference type="InterPro" id="IPR011527">
    <property type="entry name" value="ABC1_TM_dom"/>
</dbReference>
<evidence type="ECO:0000256" key="3">
    <source>
        <dbReference type="ARBA" id="ARBA00022475"/>
    </source>
</evidence>
<evidence type="ECO:0000256" key="5">
    <source>
        <dbReference type="ARBA" id="ARBA00022692"/>
    </source>
</evidence>
<dbReference type="OrthoDB" id="9806127at2"/>
<dbReference type="PROSITE" id="PS50929">
    <property type="entry name" value="ABC_TM1F"/>
    <property type="match status" value="1"/>
</dbReference>
<dbReference type="FunFam" id="3.40.50.300:FF:000221">
    <property type="entry name" value="Multidrug ABC transporter ATP-binding protein"/>
    <property type="match status" value="1"/>
</dbReference>
<dbReference type="Gene3D" id="1.20.1560.10">
    <property type="entry name" value="ABC transporter type 1, transmembrane domain"/>
    <property type="match status" value="1"/>
</dbReference>
<evidence type="ECO:0000313" key="15">
    <source>
        <dbReference type="EMBL" id="ASN25865.1"/>
    </source>
</evidence>
<evidence type="ECO:0000259" key="14">
    <source>
        <dbReference type="PROSITE" id="PS50929"/>
    </source>
</evidence>